<organism evidence="2 3">
    <name type="scientific">Bifiguratus adelaidae</name>
    <dbReference type="NCBI Taxonomy" id="1938954"/>
    <lineage>
        <taxon>Eukaryota</taxon>
        <taxon>Fungi</taxon>
        <taxon>Fungi incertae sedis</taxon>
        <taxon>Mucoromycota</taxon>
        <taxon>Mucoromycotina</taxon>
        <taxon>Endogonomycetes</taxon>
        <taxon>Endogonales</taxon>
        <taxon>Endogonales incertae sedis</taxon>
        <taxon>Bifiguratus</taxon>
    </lineage>
</organism>
<gene>
    <name evidence="2" type="ORF">BZG36_02648</name>
</gene>
<evidence type="ECO:0000313" key="3">
    <source>
        <dbReference type="Proteomes" id="UP000242875"/>
    </source>
</evidence>
<name>A0A261Y2V1_9FUNG</name>
<accession>A0A261Y2V1</accession>
<sequence length="233" mass="26062">MHVEERTHHTALFLTPVAGLDTALDQSVARYKNGFCEKQINDSIKKPRIERLESLESIASSKREEVKDAFVRFNVYGIPGQDLHIKTTEYKDTIQPQLTLDDDDLPLWTLSPEAAATFNSLMHCAANKNGIVGSPASSLDKAESQILTPSLTDATFSSTPTSLNSPNLSPKTTDSFEENMTSQRQLPLLDIATSISVVDSFIPHKRQFKNRLSWHALQQCLLRQRRPKAKGAW</sequence>
<feature type="region of interest" description="Disordered" evidence="1">
    <location>
        <begin position="152"/>
        <end position="180"/>
    </location>
</feature>
<dbReference type="EMBL" id="MVBO01000026">
    <property type="protein sequence ID" value="OZJ04935.1"/>
    <property type="molecule type" value="Genomic_DNA"/>
</dbReference>
<comment type="caution">
    <text evidence="2">The sequence shown here is derived from an EMBL/GenBank/DDBJ whole genome shotgun (WGS) entry which is preliminary data.</text>
</comment>
<dbReference type="Proteomes" id="UP000242875">
    <property type="component" value="Unassembled WGS sequence"/>
</dbReference>
<protein>
    <submittedName>
        <fullName evidence="2">Uncharacterized protein</fullName>
    </submittedName>
</protein>
<evidence type="ECO:0000313" key="2">
    <source>
        <dbReference type="EMBL" id="OZJ04935.1"/>
    </source>
</evidence>
<keyword evidence="3" id="KW-1185">Reference proteome</keyword>
<proteinExistence type="predicted"/>
<dbReference type="AlphaFoldDB" id="A0A261Y2V1"/>
<reference evidence="2 3" key="1">
    <citation type="journal article" date="2017" name="Mycologia">
        <title>Bifiguratus adelaidae, gen. et sp. nov., a new member of Mucoromycotina in endophytic and soil-dwelling habitats.</title>
        <authorList>
            <person name="Torres-Cruz T.J."/>
            <person name="Billingsley Tobias T.L."/>
            <person name="Almatruk M."/>
            <person name="Hesse C."/>
            <person name="Kuske C.R."/>
            <person name="Desiro A."/>
            <person name="Benucci G.M."/>
            <person name="Bonito G."/>
            <person name="Stajich J.E."/>
            <person name="Dunlap C."/>
            <person name="Arnold A.E."/>
            <person name="Porras-Alfaro A."/>
        </authorList>
    </citation>
    <scope>NUCLEOTIDE SEQUENCE [LARGE SCALE GENOMIC DNA]</scope>
    <source>
        <strain evidence="2 3">AZ0501</strain>
    </source>
</reference>
<evidence type="ECO:0000256" key="1">
    <source>
        <dbReference type="SAM" id="MobiDB-lite"/>
    </source>
</evidence>